<reference evidence="1 2" key="1">
    <citation type="journal article" date="2017" name="PLoS Biol.">
        <title>The sea cucumber genome provides insights into morphological evolution and visceral regeneration.</title>
        <authorList>
            <person name="Zhang X."/>
            <person name="Sun L."/>
            <person name="Yuan J."/>
            <person name="Sun Y."/>
            <person name="Gao Y."/>
            <person name="Zhang L."/>
            <person name="Li S."/>
            <person name="Dai H."/>
            <person name="Hamel J.F."/>
            <person name="Liu C."/>
            <person name="Yu Y."/>
            <person name="Liu S."/>
            <person name="Lin W."/>
            <person name="Guo K."/>
            <person name="Jin S."/>
            <person name="Xu P."/>
            <person name="Storey K.B."/>
            <person name="Huan P."/>
            <person name="Zhang T."/>
            <person name="Zhou Y."/>
            <person name="Zhang J."/>
            <person name="Lin C."/>
            <person name="Li X."/>
            <person name="Xing L."/>
            <person name="Huo D."/>
            <person name="Sun M."/>
            <person name="Wang L."/>
            <person name="Mercier A."/>
            <person name="Li F."/>
            <person name="Yang H."/>
            <person name="Xiang J."/>
        </authorList>
    </citation>
    <scope>NUCLEOTIDE SEQUENCE [LARGE SCALE GENOMIC DNA]</scope>
    <source>
        <strain evidence="1">Shaxun</strain>
        <tissue evidence="1">Muscle</tissue>
    </source>
</reference>
<dbReference type="Proteomes" id="UP000230750">
    <property type="component" value="Unassembled WGS sequence"/>
</dbReference>
<sequence length="218" mass="25163">METCSTDNPCANLQLESCPRLEPILPKLGYEYKVCSYEEHGTSGMDCTLRLCLTEKADVFKWVKDLEDVTETTWRTSKTYPVSQHKQKNVFRVDLHCHHNTRPKSSTADLRKGSKNTRCLSTIYVKIKNASTDSRGRTDTIKLIFQVSCTNEEYTRLSADRSCCPDLQYCYRVFYHKFKTHYGDTGGEKMMLFLDNKVQDFNEKNNDECVKIDTTSDG</sequence>
<evidence type="ECO:0000313" key="2">
    <source>
        <dbReference type="Proteomes" id="UP000230750"/>
    </source>
</evidence>
<proteinExistence type="predicted"/>
<dbReference type="AlphaFoldDB" id="A0A2G8KD11"/>
<organism evidence="1 2">
    <name type="scientific">Stichopus japonicus</name>
    <name type="common">Sea cucumber</name>
    <dbReference type="NCBI Taxonomy" id="307972"/>
    <lineage>
        <taxon>Eukaryota</taxon>
        <taxon>Metazoa</taxon>
        <taxon>Echinodermata</taxon>
        <taxon>Eleutherozoa</taxon>
        <taxon>Echinozoa</taxon>
        <taxon>Holothuroidea</taxon>
        <taxon>Aspidochirotacea</taxon>
        <taxon>Aspidochirotida</taxon>
        <taxon>Stichopodidae</taxon>
        <taxon>Apostichopus</taxon>
    </lineage>
</organism>
<dbReference type="PANTHER" id="PTHR35385">
    <property type="entry name" value="PROTEIN B, PUTATIVE-RELATED-RELATED"/>
    <property type="match status" value="1"/>
</dbReference>
<dbReference type="EMBL" id="MRZV01000679">
    <property type="protein sequence ID" value="PIK45881.1"/>
    <property type="molecule type" value="Genomic_DNA"/>
</dbReference>
<dbReference type="OrthoDB" id="8955483at2759"/>
<dbReference type="STRING" id="307972.A0A2G8KD11"/>
<evidence type="ECO:0000313" key="1">
    <source>
        <dbReference type="EMBL" id="PIK45881.1"/>
    </source>
</evidence>
<comment type="caution">
    <text evidence="1">The sequence shown here is derived from an EMBL/GenBank/DDBJ whole genome shotgun (WGS) entry which is preliminary data.</text>
</comment>
<name>A0A2G8KD11_STIJA</name>
<dbReference type="PANTHER" id="PTHR35385:SF2">
    <property type="entry name" value="PROTEIN B, PUTATIVE-RELATED"/>
    <property type="match status" value="1"/>
</dbReference>
<accession>A0A2G8KD11</accession>
<keyword evidence="2" id="KW-1185">Reference proteome</keyword>
<gene>
    <name evidence="1" type="ORF">BSL78_17260</name>
</gene>
<protein>
    <submittedName>
        <fullName evidence="1">Uncharacterized protein</fullName>
    </submittedName>
</protein>